<evidence type="ECO:0000256" key="1">
    <source>
        <dbReference type="ARBA" id="ARBA00004141"/>
    </source>
</evidence>
<feature type="transmembrane region" description="Helical" evidence="5">
    <location>
        <begin position="75"/>
        <end position="95"/>
    </location>
</feature>
<dbReference type="InterPro" id="IPR007568">
    <property type="entry name" value="RTA1"/>
</dbReference>
<evidence type="ECO:0000256" key="2">
    <source>
        <dbReference type="ARBA" id="ARBA00022692"/>
    </source>
</evidence>
<keyword evidence="4 5" id="KW-0472">Membrane</keyword>
<dbReference type="EMBL" id="QGMG01000039">
    <property type="protein sequence ID" value="TVY58479.1"/>
    <property type="molecule type" value="Genomic_DNA"/>
</dbReference>
<gene>
    <name evidence="6" type="primary">RSB1_4</name>
    <name evidence="6" type="ORF">LCER1_G000995</name>
</gene>
<evidence type="ECO:0000313" key="7">
    <source>
        <dbReference type="Proteomes" id="UP000481288"/>
    </source>
</evidence>
<feature type="transmembrane region" description="Helical" evidence="5">
    <location>
        <begin position="185"/>
        <end position="214"/>
    </location>
</feature>
<feature type="transmembrane region" description="Helical" evidence="5">
    <location>
        <begin position="107"/>
        <end position="129"/>
    </location>
</feature>
<keyword evidence="7" id="KW-1185">Reference proteome</keyword>
<dbReference type="OrthoDB" id="4521223at2759"/>
<dbReference type="GO" id="GO:0000324">
    <property type="term" value="C:fungal-type vacuole"/>
    <property type="evidence" value="ECO:0007669"/>
    <property type="project" value="TreeGrafter"/>
</dbReference>
<protein>
    <submittedName>
        <fullName evidence="6">Sphingoid long-chain base transporter RSB1</fullName>
    </submittedName>
</protein>
<accession>A0A7D8UVL0</accession>
<dbReference type="Proteomes" id="UP000481288">
    <property type="component" value="Unassembled WGS sequence"/>
</dbReference>
<dbReference type="Pfam" id="PF04479">
    <property type="entry name" value="RTA1"/>
    <property type="match status" value="1"/>
</dbReference>
<feature type="transmembrane region" description="Helical" evidence="5">
    <location>
        <begin position="235"/>
        <end position="255"/>
    </location>
</feature>
<dbReference type="PANTHER" id="PTHR31465">
    <property type="entry name" value="PROTEIN RTA1-RELATED"/>
    <property type="match status" value="1"/>
</dbReference>
<sequence>MVLSPAEALLAHFNGTIPRGVYPNCTLRVDCLLDGFVTAQIDYYPSFGGNIFYLSFFAILLIIQAIQGMTKKTWSYSIAMVLGLVLECIGYGGRVALSRNPFVFNSFLIYLICLTIAPIFFTASIYLCLSRLIPIYDPTNTLSRFAPKTYTYLFIGADFFSLVLQAVGGGLSATASTTDEGWTGIHVMLAGLAFQVISLAAFSALCAELAFLVYRSQPSIPTYPNHKNRQGQRSLHVFELALVAATVFVLVRSIYRCAELAGGFRGRLANEEVPFMVLEGVMVILACLCLTVWHPGWVLSRNWGRIPDGAIDAEGRELIVMEGKGNGAI</sequence>
<proteinExistence type="predicted"/>
<feature type="transmembrane region" description="Helical" evidence="5">
    <location>
        <begin position="150"/>
        <end position="173"/>
    </location>
</feature>
<evidence type="ECO:0000256" key="4">
    <source>
        <dbReference type="ARBA" id="ARBA00023136"/>
    </source>
</evidence>
<evidence type="ECO:0000313" key="6">
    <source>
        <dbReference type="EMBL" id="TVY58479.1"/>
    </source>
</evidence>
<dbReference type="AlphaFoldDB" id="A0A7D8UVL0"/>
<reference evidence="6 7" key="1">
    <citation type="submission" date="2018-05" db="EMBL/GenBank/DDBJ databases">
        <title>Whole genome sequencing for identification of molecular markers to develop diagnostic detection tools for the regulated plant pathogen Lachnellula willkommii.</title>
        <authorList>
            <person name="Giroux E."/>
            <person name="Bilodeau G."/>
        </authorList>
    </citation>
    <scope>NUCLEOTIDE SEQUENCE [LARGE SCALE GENOMIC DNA]</scope>
    <source>
        <strain evidence="6 7">CBS 625.97</strain>
    </source>
</reference>
<dbReference type="PANTHER" id="PTHR31465:SF9">
    <property type="entry name" value="SPHINGOID LONG-CHAIN BASE TRANSPORTER RSB1"/>
    <property type="match status" value="1"/>
</dbReference>
<feature type="transmembrane region" description="Helical" evidence="5">
    <location>
        <begin position="275"/>
        <end position="293"/>
    </location>
</feature>
<comment type="subcellular location">
    <subcellularLocation>
        <location evidence="1">Membrane</location>
        <topology evidence="1">Multi-pass membrane protein</topology>
    </subcellularLocation>
</comment>
<keyword evidence="3 5" id="KW-1133">Transmembrane helix</keyword>
<evidence type="ECO:0000256" key="5">
    <source>
        <dbReference type="SAM" id="Phobius"/>
    </source>
</evidence>
<feature type="transmembrane region" description="Helical" evidence="5">
    <location>
        <begin position="43"/>
        <end position="63"/>
    </location>
</feature>
<organism evidence="6 7">
    <name type="scientific">Lachnellula cervina</name>
    <dbReference type="NCBI Taxonomy" id="1316786"/>
    <lineage>
        <taxon>Eukaryota</taxon>
        <taxon>Fungi</taxon>
        <taxon>Dikarya</taxon>
        <taxon>Ascomycota</taxon>
        <taxon>Pezizomycotina</taxon>
        <taxon>Leotiomycetes</taxon>
        <taxon>Helotiales</taxon>
        <taxon>Lachnaceae</taxon>
        <taxon>Lachnellula</taxon>
    </lineage>
</organism>
<comment type="caution">
    <text evidence="6">The sequence shown here is derived from an EMBL/GenBank/DDBJ whole genome shotgun (WGS) entry which is preliminary data.</text>
</comment>
<name>A0A7D8UVL0_9HELO</name>
<evidence type="ECO:0000256" key="3">
    <source>
        <dbReference type="ARBA" id="ARBA00022989"/>
    </source>
</evidence>
<dbReference type="GO" id="GO:0005886">
    <property type="term" value="C:plasma membrane"/>
    <property type="evidence" value="ECO:0007669"/>
    <property type="project" value="TreeGrafter"/>
</dbReference>
<keyword evidence="2 5" id="KW-0812">Transmembrane</keyword>